<evidence type="ECO:0000313" key="2">
    <source>
        <dbReference type="EMBL" id="CRK38586.1"/>
    </source>
</evidence>
<name>A0A0G4MW50_VERLO</name>
<proteinExistence type="predicted"/>
<dbReference type="EMBL" id="CVQI01031574">
    <property type="protein sequence ID" value="CRK38586.1"/>
    <property type="molecule type" value="Genomic_DNA"/>
</dbReference>
<feature type="compositionally biased region" description="Basic and acidic residues" evidence="1">
    <location>
        <begin position="55"/>
        <end position="75"/>
    </location>
</feature>
<dbReference type="Proteomes" id="UP000045706">
    <property type="component" value="Unassembled WGS sequence"/>
</dbReference>
<feature type="compositionally biased region" description="Basic and acidic residues" evidence="1">
    <location>
        <begin position="128"/>
        <end position="140"/>
    </location>
</feature>
<feature type="compositionally biased region" description="Basic and acidic residues" evidence="1">
    <location>
        <begin position="1"/>
        <end position="10"/>
    </location>
</feature>
<gene>
    <name evidence="2" type="ORF">BN1723_015363</name>
</gene>
<sequence>MSTAAEKNELKVQGAVEAAQDPESTISADDAQKKILEESKKAGVTAFTFDPDASPEEKRRQAREVKGDRTFRSDDDLGDVPYVVDDSGSGAERVLKAGGGTVTVKSTFTPTPQEPDSPRSTMRRSFLSKRESRSREGTPA</sequence>
<accession>A0A0G4MW50</accession>
<feature type="region of interest" description="Disordered" evidence="1">
    <location>
        <begin position="1"/>
        <end position="27"/>
    </location>
</feature>
<feature type="region of interest" description="Disordered" evidence="1">
    <location>
        <begin position="40"/>
        <end position="87"/>
    </location>
</feature>
<feature type="region of interest" description="Disordered" evidence="1">
    <location>
        <begin position="102"/>
        <end position="140"/>
    </location>
</feature>
<organism evidence="2 3">
    <name type="scientific">Verticillium longisporum</name>
    <name type="common">Verticillium dahliae var. longisporum</name>
    <dbReference type="NCBI Taxonomy" id="100787"/>
    <lineage>
        <taxon>Eukaryota</taxon>
        <taxon>Fungi</taxon>
        <taxon>Dikarya</taxon>
        <taxon>Ascomycota</taxon>
        <taxon>Pezizomycotina</taxon>
        <taxon>Sordariomycetes</taxon>
        <taxon>Hypocreomycetidae</taxon>
        <taxon>Glomerellales</taxon>
        <taxon>Plectosphaerellaceae</taxon>
        <taxon>Verticillium</taxon>
    </lineage>
</organism>
<reference evidence="3" key="1">
    <citation type="submission" date="2015-05" db="EMBL/GenBank/DDBJ databases">
        <authorList>
            <person name="Fogelqvist Johan"/>
        </authorList>
    </citation>
    <scope>NUCLEOTIDE SEQUENCE [LARGE SCALE GENOMIC DNA]</scope>
</reference>
<protein>
    <recommendedName>
        <fullName evidence="4">SMP domain-containing protein</fullName>
    </recommendedName>
</protein>
<evidence type="ECO:0000256" key="1">
    <source>
        <dbReference type="SAM" id="MobiDB-lite"/>
    </source>
</evidence>
<evidence type="ECO:0008006" key="4">
    <source>
        <dbReference type="Google" id="ProtNLM"/>
    </source>
</evidence>
<evidence type="ECO:0000313" key="3">
    <source>
        <dbReference type="Proteomes" id="UP000045706"/>
    </source>
</evidence>
<dbReference type="AlphaFoldDB" id="A0A0G4MW50"/>